<name>A0ABR2VKH6_9FUNG</name>
<dbReference type="SUPFAM" id="SSF48264">
    <property type="entry name" value="Cytochrome P450"/>
    <property type="match status" value="1"/>
</dbReference>
<dbReference type="InterPro" id="IPR036396">
    <property type="entry name" value="Cyt_P450_sf"/>
</dbReference>
<keyword evidence="2" id="KW-1185">Reference proteome</keyword>
<organism evidence="1 2">
    <name type="scientific">Basidiobolus ranarum</name>
    <dbReference type="NCBI Taxonomy" id="34480"/>
    <lineage>
        <taxon>Eukaryota</taxon>
        <taxon>Fungi</taxon>
        <taxon>Fungi incertae sedis</taxon>
        <taxon>Zoopagomycota</taxon>
        <taxon>Entomophthoromycotina</taxon>
        <taxon>Basidiobolomycetes</taxon>
        <taxon>Basidiobolales</taxon>
        <taxon>Basidiobolaceae</taxon>
        <taxon>Basidiobolus</taxon>
    </lineage>
</organism>
<evidence type="ECO:0000313" key="1">
    <source>
        <dbReference type="EMBL" id="KAK9670736.1"/>
    </source>
</evidence>
<gene>
    <name evidence="1" type="ORF">K7432_017552</name>
</gene>
<evidence type="ECO:0000313" key="2">
    <source>
        <dbReference type="Proteomes" id="UP001479436"/>
    </source>
</evidence>
<reference evidence="1 2" key="1">
    <citation type="submission" date="2023-04" db="EMBL/GenBank/DDBJ databases">
        <title>Genome of Basidiobolus ranarum AG-B5.</title>
        <authorList>
            <person name="Stajich J.E."/>
            <person name="Carter-House D."/>
            <person name="Gryganskyi A."/>
        </authorList>
    </citation>
    <scope>NUCLEOTIDE SEQUENCE [LARGE SCALE GENOMIC DNA]</scope>
    <source>
        <strain evidence="1 2">AG-B5</strain>
    </source>
</reference>
<protein>
    <submittedName>
        <fullName evidence="1">Uncharacterized protein</fullName>
    </submittedName>
</protein>
<dbReference type="Proteomes" id="UP001479436">
    <property type="component" value="Unassembled WGS sequence"/>
</dbReference>
<accession>A0ABR2VKH6</accession>
<dbReference type="EMBL" id="JASJQH010010834">
    <property type="protein sequence ID" value="KAK9670736.1"/>
    <property type="molecule type" value="Genomic_DNA"/>
</dbReference>
<comment type="caution">
    <text evidence="1">The sequence shown here is derived from an EMBL/GenBank/DDBJ whole genome shotgun (WGS) entry which is preliminary data.</text>
</comment>
<sequence length="52" mass="6035">MNLAILEGVITLVRIMDDFDMKLVPGQTIQRETSLTSPMRYGMFVEMRERNS</sequence>
<proteinExistence type="predicted"/>